<feature type="region of interest" description="Disordered" evidence="1">
    <location>
        <begin position="263"/>
        <end position="318"/>
    </location>
</feature>
<sequence>MHPPKRQAWIRKLSKHHKLNDHDVAKLMRTSVKNVREVIADPNTNDDSQYKVEKWMKIEIKKLNLENEERDKERRELALEKEQADALARALPTHKRKRKGQAALPSSSGNGQAVTATPAVSTAPGQKKRKTSTTASASASSYAAASPPSRSRVTRTQKRSVVYGVTEPDGSMWEDASSILGNFVDNSEDSEDSENNCDDDEDEYGPPIASTKGKKRALPEASCPSDSSHKAQMLGGKGEHEAQAPYTIIESATLYSKHNRTLSIEHDRGTEYTAAQKHQIAERKTAEKGKREGSRRTPPRNIKNRTLQAEAPRAPRPG</sequence>
<feature type="compositionally biased region" description="Acidic residues" evidence="1">
    <location>
        <begin position="186"/>
        <end position="204"/>
    </location>
</feature>
<dbReference type="Proteomes" id="UP000775547">
    <property type="component" value="Unassembled WGS sequence"/>
</dbReference>
<organism evidence="2 3">
    <name type="scientific">Asterophora parasitica</name>
    <dbReference type="NCBI Taxonomy" id="117018"/>
    <lineage>
        <taxon>Eukaryota</taxon>
        <taxon>Fungi</taxon>
        <taxon>Dikarya</taxon>
        <taxon>Basidiomycota</taxon>
        <taxon>Agaricomycotina</taxon>
        <taxon>Agaricomycetes</taxon>
        <taxon>Agaricomycetidae</taxon>
        <taxon>Agaricales</taxon>
        <taxon>Tricholomatineae</taxon>
        <taxon>Lyophyllaceae</taxon>
        <taxon>Asterophora</taxon>
    </lineage>
</organism>
<evidence type="ECO:0000256" key="1">
    <source>
        <dbReference type="SAM" id="MobiDB-lite"/>
    </source>
</evidence>
<protein>
    <submittedName>
        <fullName evidence="2">Uncharacterized protein</fullName>
    </submittedName>
</protein>
<feature type="compositionally biased region" description="Basic and acidic residues" evidence="1">
    <location>
        <begin position="66"/>
        <end position="84"/>
    </location>
</feature>
<dbReference type="EMBL" id="JABCKV010000077">
    <property type="protein sequence ID" value="KAG5644261.1"/>
    <property type="molecule type" value="Genomic_DNA"/>
</dbReference>
<accession>A0A9P7KA64</accession>
<gene>
    <name evidence="2" type="ORF">DXG03_008799</name>
</gene>
<evidence type="ECO:0000313" key="3">
    <source>
        <dbReference type="Proteomes" id="UP000775547"/>
    </source>
</evidence>
<dbReference type="AlphaFoldDB" id="A0A9P7KA64"/>
<keyword evidence="3" id="KW-1185">Reference proteome</keyword>
<evidence type="ECO:0000313" key="2">
    <source>
        <dbReference type="EMBL" id="KAG5644261.1"/>
    </source>
</evidence>
<feature type="compositionally biased region" description="Basic and acidic residues" evidence="1">
    <location>
        <begin position="279"/>
        <end position="295"/>
    </location>
</feature>
<comment type="caution">
    <text evidence="2">The sequence shown here is derived from an EMBL/GenBank/DDBJ whole genome shotgun (WGS) entry which is preliminary data.</text>
</comment>
<reference evidence="2" key="1">
    <citation type="submission" date="2020-07" db="EMBL/GenBank/DDBJ databases">
        <authorList>
            <person name="Nieuwenhuis M."/>
            <person name="Van De Peppel L.J.J."/>
        </authorList>
    </citation>
    <scope>NUCLEOTIDE SEQUENCE</scope>
    <source>
        <strain evidence="2">AP01</strain>
        <tissue evidence="2">Mycelium</tissue>
    </source>
</reference>
<feature type="compositionally biased region" description="Low complexity" evidence="1">
    <location>
        <begin position="113"/>
        <end position="124"/>
    </location>
</feature>
<reference evidence="2" key="2">
    <citation type="submission" date="2021-10" db="EMBL/GenBank/DDBJ databases">
        <title>Phylogenomics reveals ancestral predisposition of the termite-cultivated fungus Termitomyces towards a domesticated lifestyle.</title>
        <authorList>
            <person name="Auxier B."/>
            <person name="Grum-Grzhimaylo A."/>
            <person name="Cardenas M.E."/>
            <person name="Lodge J.D."/>
            <person name="Laessoe T."/>
            <person name="Pedersen O."/>
            <person name="Smith M.E."/>
            <person name="Kuyper T.W."/>
            <person name="Franco-Molano E.A."/>
            <person name="Baroni T.J."/>
            <person name="Aanen D.K."/>
        </authorList>
    </citation>
    <scope>NUCLEOTIDE SEQUENCE</scope>
    <source>
        <strain evidence="2">AP01</strain>
        <tissue evidence="2">Mycelium</tissue>
    </source>
</reference>
<proteinExistence type="predicted"/>
<name>A0A9P7KA64_9AGAR</name>
<feature type="compositionally biased region" description="Low complexity" evidence="1">
    <location>
        <begin position="132"/>
        <end position="151"/>
    </location>
</feature>
<feature type="region of interest" description="Disordered" evidence="1">
    <location>
        <begin position="66"/>
        <end position="245"/>
    </location>
</feature>